<dbReference type="SUPFAM" id="SSF55890">
    <property type="entry name" value="Sporulation response regulatory protein Spo0B"/>
    <property type="match status" value="1"/>
</dbReference>
<keyword evidence="1" id="KW-0597">Phosphoprotein</keyword>
<feature type="transmembrane region" description="Helical" evidence="4">
    <location>
        <begin position="31"/>
        <end position="51"/>
    </location>
</feature>
<name>A0A1X7LVW6_9BACL</name>
<evidence type="ECO:0000259" key="5">
    <source>
        <dbReference type="Pfam" id="PF14689"/>
    </source>
</evidence>
<dbReference type="InterPro" id="IPR039506">
    <property type="entry name" value="SPOB_a"/>
</dbReference>
<dbReference type="EMBL" id="FXAZ01000009">
    <property type="protein sequence ID" value="SMG58046.1"/>
    <property type="molecule type" value="Genomic_DNA"/>
</dbReference>
<feature type="transmembrane region" description="Helical" evidence="4">
    <location>
        <begin position="7"/>
        <end position="25"/>
    </location>
</feature>
<dbReference type="RefSeq" id="WP_244903539.1">
    <property type="nucleotide sequence ID" value="NZ_FXAZ01000009.1"/>
</dbReference>
<gene>
    <name evidence="6" type="ORF">SAMN06295960_4587</name>
</gene>
<accession>A0A1X7LVW6</accession>
<protein>
    <submittedName>
        <fullName evidence="6">Sensor_kinase_SpoOB-type, alpha-helical domain</fullName>
    </submittedName>
</protein>
<evidence type="ECO:0000256" key="3">
    <source>
        <dbReference type="ARBA" id="ARBA00022777"/>
    </source>
</evidence>
<evidence type="ECO:0000256" key="2">
    <source>
        <dbReference type="ARBA" id="ARBA00022679"/>
    </source>
</evidence>
<dbReference type="Proteomes" id="UP000193834">
    <property type="component" value="Unassembled WGS sequence"/>
</dbReference>
<dbReference type="Gene3D" id="1.10.287.130">
    <property type="match status" value="1"/>
</dbReference>
<sequence length="247" mass="28161">MGKAWNVQWICGLLAFGCAVALGGWNLTMIWRILAMLLLIGSIGIGALLYCKARIASEKKKVHSAYQNALDVINHQRHDWMNELQLLYGYVRLKKFDKLPDCVESIKERMAEESRISKLGSPELVIYLLRNRVSGLMMPLEVEISDTIELPRIGADQDQLTDLIIDAVQVFRYAPKINGQHVSPLRISMSVEEDGLWIDFDYQGKLLRPDEVASQLQQMATERGARLKQLSNQEQDQTYRWIIPCTA</sequence>
<keyword evidence="2" id="KW-0808">Transferase</keyword>
<evidence type="ECO:0000256" key="4">
    <source>
        <dbReference type="SAM" id="Phobius"/>
    </source>
</evidence>
<dbReference type="InterPro" id="IPR016120">
    <property type="entry name" value="Sig_transdc_His_kin_SpoOB"/>
</dbReference>
<feature type="domain" description="SpoOB alpha-helical" evidence="5">
    <location>
        <begin position="64"/>
        <end position="119"/>
    </location>
</feature>
<dbReference type="STRING" id="1852522.SAMN06295960_4587"/>
<keyword evidence="7" id="KW-1185">Reference proteome</keyword>
<dbReference type="GO" id="GO:0000155">
    <property type="term" value="F:phosphorelay sensor kinase activity"/>
    <property type="evidence" value="ECO:0007669"/>
    <property type="project" value="InterPro"/>
</dbReference>
<evidence type="ECO:0000313" key="6">
    <source>
        <dbReference type="EMBL" id="SMG58046.1"/>
    </source>
</evidence>
<keyword evidence="4" id="KW-0812">Transmembrane</keyword>
<evidence type="ECO:0000313" key="7">
    <source>
        <dbReference type="Proteomes" id="UP000193834"/>
    </source>
</evidence>
<dbReference type="PROSITE" id="PS51257">
    <property type="entry name" value="PROKAR_LIPOPROTEIN"/>
    <property type="match status" value="1"/>
</dbReference>
<evidence type="ECO:0000256" key="1">
    <source>
        <dbReference type="ARBA" id="ARBA00022553"/>
    </source>
</evidence>
<dbReference type="Pfam" id="PF14689">
    <property type="entry name" value="SPOB_a"/>
    <property type="match status" value="1"/>
</dbReference>
<dbReference type="AlphaFoldDB" id="A0A1X7LVW6"/>
<reference evidence="6 7" key="1">
    <citation type="submission" date="2017-04" db="EMBL/GenBank/DDBJ databases">
        <authorList>
            <person name="Afonso C.L."/>
            <person name="Miller P.J."/>
            <person name="Scott M.A."/>
            <person name="Spackman E."/>
            <person name="Goraichik I."/>
            <person name="Dimitrov K.M."/>
            <person name="Suarez D.L."/>
            <person name="Swayne D.E."/>
        </authorList>
    </citation>
    <scope>NUCLEOTIDE SEQUENCE [LARGE SCALE GENOMIC DNA]</scope>
    <source>
        <strain evidence="6 7">11</strain>
    </source>
</reference>
<keyword evidence="4" id="KW-1133">Transmembrane helix</keyword>
<keyword evidence="4" id="KW-0472">Membrane</keyword>
<keyword evidence="3 6" id="KW-0418">Kinase</keyword>
<organism evidence="6 7">
    <name type="scientific">Paenibacillus aquistagni</name>
    <dbReference type="NCBI Taxonomy" id="1852522"/>
    <lineage>
        <taxon>Bacteria</taxon>
        <taxon>Bacillati</taxon>
        <taxon>Bacillota</taxon>
        <taxon>Bacilli</taxon>
        <taxon>Bacillales</taxon>
        <taxon>Paenibacillaceae</taxon>
        <taxon>Paenibacillus</taxon>
    </lineage>
</organism>
<proteinExistence type="predicted"/>